<reference evidence="6 7" key="1">
    <citation type="journal article" date="2009" name="Stand. Genomic Sci.">
        <title>Complete genome sequence of Catenulispora acidiphila type strain (ID 139908).</title>
        <authorList>
            <person name="Copeland A."/>
            <person name="Lapidus A."/>
            <person name="Glavina Del Rio T."/>
            <person name="Nolan M."/>
            <person name="Lucas S."/>
            <person name="Chen F."/>
            <person name="Tice H."/>
            <person name="Cheng J.F."/>
            <person name="Bruce D."/>
            <person name="Goodwin L."/>
            <person name="Pitluck S."/>
            <person name="Mikhailova N."/>
            <person name="Pati A."/>
            <person name="Ivanova N."/>
            <person name="Mavromatis K."/>
            <person name="Chen A."/>
            <person name="Palaniappan K."/>
            <person name="Chain P."/>
            <person name="Land M."/>
            <person name="Hauser L."/>
            <person name="Chang Y.J."/>
            <person name="Jeffries C.D."/>
            <person name="Chertkov O."/>
            <person name="Brettin T."/>
            <person name="Detter J.C."/>
            <person name="Han C."/>
            <person name="Ali Z."/>
            <person name="Tindall B.J."/>
            <person name="Goker M."/>
            <person name="Bristow J."/>
            <person name="Eisen J.A."/>
            <person name="Markowitz V."/>
            <person name="Hugenholtz P."/>
            <person name="Kyrpides N.C."/>
            <person name="Klenk H.P."/>
        </authorList>
    </citation>
    <scope>NUCLEOTIDE SEQUENCE [LARGE SCALE GENOMIC DNA]</scope>
    <source>
        <strain evidence="7">DSM 44928 / JCM 14897 / NBRC 102108 / NRRL B-24433 / ID139908</strain>
    </source>
</reference>
<protein>
    <submittedName>
        <fullName evidence="6">Rieske (2Fe-2S) domain protein</fullName>
    </submittedName>
</protein>
<keyword evidence="4" id="KW-0411">Iron-sulfur</keyword>
<dbReference type="InParanoid" id="C7QHD2"/>
<evidence type="ECO:0000313" key="7">
    <source>
        <dbReference type="Proteomes" id="UP000000851"/>
    </source>
</evidence>
<dbReference type="OrthoDB" id="6988582at2"/>
<dbReference type="Pfam" id="PF13483">
    <property type="entry name" value="Lactamase_B_3"/>
    <property type="match status" value="1"/>
</dbReference>
<dbReference type="PROSITE" id="PS51296">
    <property type="entry name" value="RIESKE"/>
    <property type="match status" value="1"/>
</dbReference>
<dbReference type="GO" id="GO:0051537">
    <property type="term" value="F:2 iron, 2 sulfur cluster binding"/>
    <property type="evidence" value="ECO:0007669"/>
    <property type="project" value="UniProtKB-KW"/>
</dbReference>
<proteinExistence type="predicted"/>
<keyword evidence="3" id="KW-0408">Iron</keyword>
<dbReference type="Gene3D" id="2.102.10.10">
    <property type="entry name" value="Rieske [2Fe-2S] iron-sulphur domain"/>
    <property type="match status" value="1"/>
</dbReference>
<dbReference type="eggNOG" id="COG2220">
    <property type="taxonomic scope" value="Bacteria"/>
</dbReference>
<keyword evidence="7" id="KW-1185">Reference proteome</keyword>
<evidence type="ECO:0000256" key="4">
    <source>
        <dbReference type="ARBA" id="ARBA00023014"/>
    </source>
</evidence>
<evidence type="ECO:0000256" key="1">
    <source>
        <dbReference type="ARBA" id="ARBA00022714"/>
    </source>
</evidence>
<dbReference type="InterPro" id="IPR017941">
    <property type="entry name" value="Rieske_2Fe-2S"/>
</dbReference>
<feature type="domain" description="Rieske" evidence="5">
    <location>
        <begin position="428"/>
        <end position="481"/>
    </location>
</feature>
<dbReference type="SUPFAM" id="SSF56281">
    <property type="entry name" value="Metallo-hydrolase/oxidoreductase"/>
    <property type="match status" value="1"/>
</dbReference>
<organism evidence="6 7">
    <name type="scientific">Catenulispora acidiphila (strain DSM 44928 / JCM 14897 / NBRC 102108 / NRRL B-24433 / ID139908)</name>
    <dbReference type="NCBI Taxonomy" id="479433"/>
    <lineage>
        <taxon>Bacteria</taxon>
        <taxon>Bacillati</taxon>
        <taxon>Actinomycetota</taxon>
        <taxon>Actinomycetes</taxon>
        <taxon>Catenulisporales</taxon>
        <taxon>Catenulisporaceae</taxon>
        <taxon>Catenulispora</taxon>
    </lineage>
</organism>
<dbReference type="Proteomes" id="UP000000851">
    <property type="component" value="Chromosome"/>
</dbReference>
<dbReference type="Gene3D" id="3.60.15.10">
    <property type="entry name" value="Ribonuclease Z/Hydroxyacylglutathione hydrolase-like"/>
    <property type="match status" value="1"/>
</dbReference>
<evidence type="ECO:0000256" key="3">
    <source>
        <dbReference type="ARBA" id="ARBA00023004"/>
    </source>
</evidence>
<dbReference type="EMBL" id="CP001700">
    <property type="protein sequence ID" value="ACU69071.1"/>
    <property type="molecule type" value="Genomic_DNA"/>
</dbReference>
<dbReference type="eggNOG" id="COG2146">
    <property type="taxonomic scope" value="Bacteria"/>
</dbReference>
<dbReference type="GO" id="GO:0016705">
    <property type="term" value="F:oxidoreductase activity, acting on paired donors, with incorporation or reduction of molecular oxygen"/>
    <property type="evidence" value="ECO:0007669"/>
    <property type="project" value="UniProtKB-ARBA"/>
</dbReference>
<dbReference type="AlphaFoldDB" id="C7QHD2"/>
<keyword evidence="2" id="KW-0479">Metal-binding</keyword>
<dbReference type="InterPro" id="IPR036922">
    <property type="entry name" value="Rieske_2Fe-2S_sf"/>
</dbReference>
<dbReference type="GO" id="GO:0004497">
    <property type="term" value="F:monooxygenase activity"/>
    <property type="evidence" value="ECO:0007669"/>
    <property type="project" value="UniProtKB-ARBA"/>
</dbReference>
<keyword evidence="1" id="KW-0001">2Fe-2S</keyword>
<dbReference type="SUPFAM" id="SSF50022">
    <property type="entry name" value="ISP domain"/>
    <property type="match status" value="1"/>
</dbReference>
<sequence length="481" mass="52800">MRGPLMSSTGHAGLRVETPDLRLLCDPWVSPGGAFLGSRFPFPDNSHLRAVPRLLEAEWVAVSSAQADHMDVEFLSGLDESVRVVIPAYPSSVLHDRLSAAGVKNIVEVEGWQRVPLTDRGDWLTVVPEQSPMAHRAAFLVVADGVSVLHCNDARLSLSQTRRAMIEVGGPLDLLALDASEERFRAVKRLVRAVKPRLVMPYGGPGCFLDPELMEHNAVVAPGELPAETLTLLPGDSVRITPTSYECVRDPHWEGFAYSDSVAVANHLETYAASRAQEIADVWEAYPDPDAGSGLEDRFAEHFVRLGRMSPYFLERIAMTVRFKVAGADGGVWDVHLGTTDETAQYTFRVEARWLEAVLGGEIRWEDLLLSRRIHVEHAPEADGSYLFGLLMHADADALQAIEDYDKRDPDSTVTLTSGDRTFEVTRYCPHSGEDLAEGAVIDEAPEGLVLRCLAHNFDFSLTTGLCLNARCEPIVVAAPV</sequence>
<evidence type="ECO:0000259" key="5">
    <source>
        <dbReference type="PROSITE" id="PS51296"/>
    </source>
</evidence>
<dbReference type="STRING" id="479433.Caci_0116"/>
<dbReference type="Pfam" id="PF00355">
    <property type="entry name" value="Rieske"/>
    <property type="match status" value="1"/>
</dbReference>
<name>C7QHD2_CATAD</name>
<gene>
    <name evidence="6" type="ordered locus">Caci_0116</name>
</gene>
<dbReference type="KEGG" id="cai:Caci_0116"/>
<dbReference type="GO" id="GO:0046872">
    <property type="term" value="F:metal ion binding"/>
    <property type="evidence" value="ECO:0007669"/>
    <property type="project" value="UniProtKB-KW"/>
</dbReference>
<dbReference type="InterPro" id="IPR036866">
    <property type="entry name" value="RibonucZ/Hydroxyglut_hydro"/>
</dbReference>
<accession>C7QHD2</accession>
<evidence type="ECO:0000313" key="6">
    <source>
        <dbReference type="EMBL" id="ACU69071.1"/>
    </source>
</evidence>
<dbReference type="HOGENOM" id="CLU_525630_0_0_11"/>
<evidence type="ECO:0000256" key="2">
    <source>
        <dbReference type="ARBA" id="ARBA00022723"/>
    </source>
</evidence>